<dbReference type="Gene3D" id="3.40.50.150">
    <property type="entry name" value="Vaccinia Virus protein VP39"/>
    <property type="match status" value="1"/>
</dbReference>
<dbReference type="PANTHER" id="PTHR14614">
    <property type="entry name" value="HEPATOCELLULAR CARCINOMA-ASSOCIATED ANTIGEN"/>
    <property type="match status" value="1"/>
</dbReference>
<dbReference type="Pfam" id="PF10294">
    <property type="entry name" value="Methyltransf_16"/>
    <property type="match status" value="1"/>
</dbReference>
<reference evidence="1 2" key="1">
    <citation type="submission" date="2024-09" db="EMBL/GenBank/DDBJ databases">
        <authorList>
            <person name="Sun Q."/>
            <person name="Mori K."/>
        </authorList>
    </citation>
    <scope>NUCLEOTIDE SEQUENCE [LARGE SCALE GENOMIC DNA]</scope>
    <source>
        <strain evidence="1 2">KCTC 23076</strain>
    </source>
</reference>
<sequence length="220" mass="23808">MPGYSTRNLQLDVSGQCYRLRVLSDLQQFDDPDGHAANLGISSAQWSLFGQVWPAGQRLAEAMQGFDMAGKRILELGCGIGLASLVLQQRGADVVASDVHPLVEPFLAYNAALNDLPAVEYRQMRWDVPLPTLGHFDVIIASDVLYERAHAQLIGEVVERYARPGAGAEVVLTDPGRGNSARLTSVLGAQGFSLEPGPHAADAGCDDRIRTLHYCRRLAA</sequence>
<organism evidence="1 2">
    <name type="scientific">Lysobacter korlensis</name>
    <dbReference type="NCBI Taxonomy" id="553636"/>
    <lineage>
        <taxon>Bacteria</taxon>
        <taxon>Pseudomonadati</taxon>
        <taxon>Pseudomonadota</taxon>
        <taxon>Gammaproteobacteria</taxon>
        <taxon>Lysobacterales</taxon>
        <taxon>Lysobacteraceae</taxon>
        <taxon>Lysobacter</taxon>
    </lineage>
</organism>
<dbReference type="InterPro" id="IPR029063">
    <property type="entry name" value="SAM-dependent_MTases_sf"/>
</dbReference>
<dbReference type="InterPro" id="IPR019410">
    <property type="entry name" value="Methyltransf_16"/>
</dbReference>
<keyword evidence="1" id="KW-0489">Methyltransferase</keyword>
<dbReference type="SUPFAM" id="SSF53335">
    <property type="entry name" value="S-adenosyl-L-methionine-dependent methyltransferases"/>
    <property type="match status" value="1"/>
</dbReference>
<accession>A0ABV6RS94</accession>
<keyword evidence="1" id="KW-0808">Transferase</keyword>
<evidence type="ECO:0000313" key="1">
    <source>
        <dbReference type="EMBL" id="MFC0679666.1"/>
    </source>
</evidence>
<dbReference type="EMBL" id="JBHLTG010000004">
    <property type="protein sequence ID" value="MFC0679666.1"/>
    <property type="molecule type" value="Genomic_DNA"/>
</dbReference>
<keyword evidence="2" id="KW-1185">Reference proteome</keyword>
<proteinExistence type="predicted"/>
<comment type="caution">
    <text evidence="1">The sequence shown here is derived from an EMBL/GenBank/DDBJ whole genome shotgun (WGS) entry which is preliminary data.</text>
</comment>
<evidence type="ECO:0000313" key="2">
    <source>
        <dbReference type="Proteomes" id="UP001589896"/>
    </source>
</evidence>
<name>A0ABV6RS94_9GAMM</name>
<gene>
    <name evidence="1" type="ORF">ACFFGH_17650</name>
</gene>
<dbReference type="Proteomes" id="UP001589896">
    <property type="component" value="Unassembled WGS sequence"/>
</dbReference>
<dbReference type="CDD" id="cd02440">
    <property type="entry name" value="AdoMet_MTases"/>
    <property type="match status" value="1"/>
</dbReference>
<dbReference type="GO" id="GO:0008168">
    <property type="term" value="F:methyltransferase activity"/>
    <property type="evidence" value="ECO:0007669"/>
    <property type="project" value="UniProtKB-KW"/>
</dbReference>
<dbReference type="GO" id="GO:0032259">
    <property type="term" value="P:methylation"/>
    <property type="evidence" value="ECO:0007669"/>
    <property type="project" value="UniProtKB-KW"/>
</dbReference>
<protein>
    <submittedName>
        <fullName evidence="1">Methyltransferase</fullName>
    </submittedName>
</protein>
<dbReference type="RefSeq" id="WP_386670650.1">
    <property type="nucleotide sequence ID" value="NZ_JBHLTG010000004.1"/>
</dbReference>
<dbReference type="PANTHER" id="PTHR14614:SF132">
    <property type="entry name" value="PROTEIN-LYSINE METHYLTRANSFERASE C42C1.13"/>
    <property type="match status" value="1"/>
</dbReference>